<evidence type="ECO:0000256" key="3">
    <source>
        <dbReference type="ARBA" id="ARBA00022801"/>
    </source>
</evidence>
<organism evidence="7 8">
    <name type="scientific">Orchesella cincta</name>
    <name type="common">Springtail</name>
    <name type="synonym">Podura cincta</name>
    <dbReference type="NCBI Taxonomy" id="48709"/>
    <lineage>
        <taxon>Eukaryota</taxon>
        <taxon>Metazoa</taxon>
        <taxon>Ecdysozoa</taxon>
        <taxon>Arthropoda</taxon>
        <taxon>Hexapoda</taxon>
        <taxon>Collembola</taxon>
        <taxon>Entomobryomorpha</taxon>
        <taxon>Entomobryoidea</taxon>
        <taxon>Orchesellidae</taxon>
        <taxon>Orchesellinae</taxon>
        <taxon>Orchesella</taxon>
    </lineage>
</organism>
<dbReference type="GO" id="GO:0046081">
    <property type="term" value="P:dUTP catabolic process"/>
    <property type="evidence" value="ECO:0007669"/>
    <property type="project" value="UniProtKB-UniRule"/>
</dbReference>
<dbReference type="STRING" id="48709.A0A1D2M590"/>
<reference evidence="7 8" key="1">
    <citation type="journal article" date="2016" name="Genome Biol. Evol.">
        <title>Gene Family Evolution Reflects Adaptation to Soil Environmental Stressors in the Genome of the Collembolan Orchesella cincta.</title>
        <authorList>
            <person name="Faddeeva-Vakhrusheva A."/>
            <person name="Derks M.F."/>
            <person name="Anvar S.Y."/>
            <person name="Agamennone V."/>
            <person name="Suring W."/>
            <person name="Smit S."/>
            <person name="van Straalen N.M."/>
            <person name="Roelofs D."/>
        </authorList>
    </citation>
    <scope>NUCLEOTIDE SEQUENCE [LARGE SCALE GENOMIC DNA]</scope>
    <source>
        <tissue evidence="7">Mixed pool</tissue>
    </source>
</reference>
<name>A0A1D2M590_ORCCI</name>
<dbReference type="UniPathway" id="UPA00610">
    <property type="reaction ID" value="UER00666"/>
</dbReference>
<dbReference type="EMBL" id="LJIJ01004034">
    <property type="protein sequence ID" value="ODM88149.1"/>
    <property type="molecule type" value="Genomic_DNA"/>
</dbReference>
<evidence type="ECO:0000256" key="4">
    <source>
        <dbReference type="ARBA" id="ARBA00023080"/>
    </source>
</evidence>
<dbReference type="GO" id="GO:0000287">
    <property type="term" value="F:magnesium ion binding"/>
    <property type="evidence" value="ECO:0007669"/>
    <property type="project" value="UniProtKB-UniRule"/>
</dbReference>
<dbReference type="OrthoDB" id="419889at2759"/>
<comment type="cofactor">
    <cofactor evidence="5">
        <name>Mg(2+)</name>
        <dbReference type="ChEBI" id="CHEBI:18420"/>
    </cofactor>
</comment>
<dbReference type="InterPro" id="IPR036157">
    <property type="entry name" value="dUTPase-like_sf"/>
</dbReference>
<keyword evidence="4 5" id="KW-0546">Nucleotide metabolism</keyword>
<proteinExistence type="inferred from homology"/>
<dbReference type="Gene3D" id="2.70.40.10">
    <property type="match status" value="1"/>
</dbReference>
<comment type="function">
    <text evidence="5">Involved in nucleotide metabolism via production of dUMP, the immediate precursor of thymidine nucleotides, and decreases the intracellular concentration of dUTP so that uracil cannot be incorporated into DNA.</text>
</comment>
<dbReference type="EC" id="3.6.1.23" evidence="5"/>
<comment type="pathway">
    <text evidence="1 5">Pyrimidine metabolism; dUMP biosynthesis; dUMP from dCTP (dUTP route): step 2/2.</text>
</comment>
<evidence type="ECO:0000259" key="6">
    <source>
        <dbReference type="Pfam" id="PF00692"/>
    </source>
</evidence>
<evidence type="ECO:0000313" key="8">
    <source>
        <dbReference type="Proteomes" id="UP000094527"/>
    </source>
</evidence>
<feature type="domain" description="dUTPase-like" evidence="6">
    <location>
        <begin position="27"/>
        <end position="155"/>
    </location>
</feature>
<accession>A0A1D2M590</accession>
<keyword evidence="3 5" id="KW-0378">Hydrolase</keyword>
<dbReference type="CDD" id="cd07557">
    <property type="entry name" value="trimeric_dUTPase"/>
    <property type="match status" value="1"/>
</dbReference>
<dbReference type="GO" id="GO:0004170">
    <property type="term" value="F:dUTP diphosphatase activity"/>
    <property type="evidence" value="ECO:0007669"/>
    <property type="project" value="UniProtKB-UniRule"/>
</dbReference>
<keyword evidence="5" id="KW-0460">Magnesium</keyword>
<dbReference type="InterPro" id="IPR029054">
    <property type="entry name" value="dUTPase-like"/>
</dbReference>
<sequence>MSGFFPLTLIVYFSTDTTIFFITTEENATVPRKCSPQAAGFDLFCVEPEKISAGSITTVDTKIKVLLPRGTYGRIASRSSLCLNGLFVQGGVIDRDFQGTIKVIFYNSSKDDYYFSPGERIAQLILEKIAEAEVQIMHGIWTDTARGEGGFGSTGK</sequence>
<evidence type="ECO:0000256" key="2">
    <source>
        <dbReference type="ARBA" id="ARBA00006581"/>
    </source>
</evidence>
<dbReference type="InterPro" id="IPR008181">
    <property type="entry name" value="dUTPase"/>
</dbReference>
<evidence type="ECO:0000313" key="7">
    <source>
        <dbReference type="EMBL" id="ODM88149.1"/>
    </source>
</evidence>
<comment type="caution">
    <text evidence="7">The sequence shown here is derived from an EMBL/GenBank/DDBJ whole genome shotgun (WGS) entry which is preliminary data.</text>
</comment>
<dbReference type="OMA" id="ETYVTHE"/>
<keyword evidence="8" id="KW-1185">Reference proteome</keyword>
<comment type="similarity">
    <text evidence="2 5">Belongs to the dUTPase family.</text>
</comment>
<comment type="catalytic activity">
    <reaction evidence="5">
        <text>dUTP + H2O = dUMP + diphosphate + H(+)</text>
        <dbReference type="Rhea" id="RHEA:10248"/>
        <dbReference type="ChEBI" id="CHEBI:15377"/>
        <dbReference type="ChEBI" id="CHEBI:15378"/>
        <dbReference type="ChEBI" id="CHEBI:33019"/>
        <dbReference type="ChEBI" id="CHEBI:61555"/>
        <dbReference type="ChEBI" id="CHEBI:246422"/>
        <dbReference type="EC" id="3.6.1.23"/>
    </reaction>
</comment>
<dbReference type="SUPFAM" id="SSF51283">
    <property type="entry name" value="dUTPase-like"/>
    <property type="match status" value="1"/>
</dbReference>
<evidence type="ECO:0000256" key="1">
    <source>
        <dbReference type="ARBA" id="ARBA00005142"/>
    </source>
</evidence>
<dbReference type="Proteomes" id="UP000094527">
    <property type="component" value="Unassembled WGS sequence"/>
</dbReference>
<dbReference type="Pfam" id="PF00692">
    <property type="entry name" value="dUTPase"/>
    <property type="match status" value="1"/>
</dbReference>
<dbReference type="NCBIfam" id="TIGR00576">
    <property type="entry name" value="dut"/>
    <property type="match status" value="1"/>
</dbReference>
<keyword evidence="5" id="KW-0479">Metal-binding</keyword>
<dbReference type="InterPro" id="IPR033704">
    <property type="entry name" value="dUTPase_trimeric"/>
</dbReference>
<dbReference type="GO" id="GO:0006226">
    <property type="term" value="P:dUMP biosynthetic process"/>
    <property type="evidence" value="ECO:0007669"/>
    <property type="project" value="UniProtKB-UniRule"/>
</dbReference>
<gene>
    <name evidence="7" type="ORF">Ocin01_18532</name>
</gene>
<dbReference type="PANTHER" id="PTHR11241">
    <property type="entry name" value="DEOXYURIDINE 5'-TRIPHOSPHATE NUCLEOTIDOHYDROLASE"/>
    <property type="match status" value="1"/>
</dbReference>
<dbReference type="PANTHER" id="PTHR11241:SF0">
    <property type="entry name" value="DEOXYURIDINE 5'-TRIPHOSPHATE NUCLEOTIDOHYDROLASE"/>
    <property type="match status" value="1"/>
</dbReference>
<dbReference type="AlphaFoldDB" id="A0A1D2M590"/>
<protein>
    <recommendedName>
        <fullName evidence="5">Deoxyuridine 5'-triphosphate nucleotidohydrolase</fullName>
        <shortName evidence="5">dUTPase</shortName>
        <ecNumber evidence="5">3.6.1.23</ecNumber>
    </recommendedName>
    <alternativeName>
        <fullName evidence="5">dUTP pyrophosphatase</fullName>
    </alternativeName>
</protein>
<evidence type="ECO:0000256" key="5">
    <source>
        <dbReference type="RuleBase" id="RU367024"/>
    </source>
</evidence>